<feature type="compositionally biased region" description="Polar residues" evidence="1">
    <location>
        <begin position="274"/>
        <end position="285"/>
    </location>
</feature>
<gene>
    <name evidence="3" type="ORF">OHK93_006419</name>
</gene>
<protein>
    <recommendedName>
        <fullName evidence="2">RGS domain-containing protein</fullName>
    </recommendedName>
</protein>
<dbReference type="Gene3D" id="1.10.167.10">
    <property type="entry name" value="Regulator of G-protein Signalling 4, domain 2"/>
    <property type="match status" value="1"/>
</dbReference>
<dbReference type="PANTHER" id="PTHR10845">
    <property type="entry name" value="REGULATOR OF G PROTEIN SIGNALING"/>
    <property type="match status" value="1"/>
</dbReference>
<dbReference type="Pfam" id="PF00615">
    <property type="entry name" value="RGS"/>
    <property type="match status" value="1"/>
</dbReference>
<comment type="caution">
    <text evidence="3">The sequence shown here is derived from an EMBL/GenBank/DDBJ whole genome shotgun (WGS) entry which is preliminary data.</text>
</comment>
<dbReference type="InterPro" id="IPR044926">
    <property type="entry name" value="RGS_subdomain_2"/>
</dbReference>
<evidence type="ECO:0000259" key="2">
    <source>
        <dbReference type="PROSITE" id="PS50132"/>
    </source>
</evidence>
<feature type="domain" description="RGS" evidence="2">
    <location>
        <begin position="94"/>
        <end position="208"/>
    </location>
</feature>
<name>A0AA43QLG7_9LECA</name>
<dbReference type="CDD" id="cd07440">
    <property type="entry name" value="RGS"/>
    <property type="match status" value="1"/>
</dbReference>
<evidence type="ECO:0000313" key="3">
    <source>
        <dbReference type="EMBL" id="MDI1487151.1"/>
    </source>
</evidence>
<feature type="region of interest" description="Disordered" evidence="1">
    <location>
        <begin position="1"/>
        <end position="46"/>
    </location>
</feature>
<evidence type="ECO:0000313" key="4">
    <source>
        <dbReference type="Proteomes" id="UP001161017"/>
    </source>
</evidence>
<dbReference type="PANTHER" id="PTHR10845:SF267">
    <property type="entry name" value="REGULATOR OF G PROTEIN SIGNALING DOMAIN PROTEIN (AFU_ORTHOLOGUE AFUA_6G06860)"/>
    <property type="match status" value="1"/>
</dbReference>
<reference evidence="3" key="1">
    <citation type="journal article" date="2023" name="Genome Biol. Evol.">
        <title>First Whole Genome Sequence and Flow Cytometry Genome Size Data for the Lichen-Forming Fungus Ramalina farinacea (Ascomycota).</title>
        <authorList>
            <person name="Llewellyn T."/>
            <person name="Mian S."/>
            <person name="Hill R."/>
            <person name="Leitch I.J."/>
            <person name="Gaya E."/>
        </authorList>
    </citation>
    <scope>NUCLEOTIDE SEQUENCE</scope>
    <source>
        <strain evidence="3">LIQ254RAFAR</strain>
    </source>
</reference>
<feature type="region of interest" description="Disordered" evidence="1">
    <location>
        <begin position="218"/>
        <end position="366"/>
    </location>
</feature>
<organism evidence="3 4">
    <name type="scientific">Ramalina farinacea</name>
    <dbReference type="NCBI Taxonomy" id="258253"/>
    <lineage>
        <taxon>Eukaryota</taxon>
        <taxon>Fungi</taxon>
        <taxon>Dikarya</taxon>
        <taxon>Ascomycota</taxon>
        <taxon>Pezizomycotina</taxon>
        <taxon>Lecanoromycetes</taxon>
        <taxon>OSLEUM clade</taxon>
        <taxon>Lecanoromycetidae</taxon>
        <taxon>Lecanorales</taxon>
        <taxon>Lecanorineae</taxon>
        <taxon>Ramalinaceae</taxon>
        <taxon>Ramalina</taxon>
    </lineage>
</organism>
<accession>A0AA43QLG7</accession>
<dbReference type="SUPFAM" id="SSF48097">
    <property type="entry name" value="Regulator of G-protein signaling, RGS"/>
    <property type="match status" value="1"/>
</dbReference>
<dbReference type="InterPro" id="IPR036305">
    <property type="entry name" value="RGS_sf"/>
</dbReference>
<keyword evidence="4" id="KW-1185">Reference proteome</keyword>
<feature type="compositionally biased region" description="Basic residues" evidence="1">
    <location>
        <begin position="247"/>
        <end position="256"/>
    </location>
</feature>
<dbReference type="AlphaFoldDB" id="A0AA43QLG7"/>
<feature type="compositionally biased region" description="Basic and acidic residues" evidence="1">
    <location>
        <begin position="236"/>
        <end position="246"/>
    </location>
</feature>
<dbReference type="EMBL" id="JAPUFD010000005">
    <property type="protein sequence ID" value="MDI1487151.1"/>
    <property type="molecule type" value="Genomic_DNA"/>
</dbReference>
<feature type="compositionally biased region" description="Low complexity" evidence="1">
    <location>
        <begin position="257"/>
        <end position="270"/>
    </location>
</feature>
<evidence type="ECO:0000256" key="1">
    <source>
        <dbReference type="SAM" id="MobiDB-lite"/>
    </source>
</evidence>
<sequence length="366" mass="40269">MIRRKPQQQPQSPPENYLRTPSPEPGSRTPTVISDCDADDEDTMSMEDVRYTPPFSLAVEDEKLKSHGPYHPQRPTLPDVLSNAAPPPWTLAAFTAYLSQNHCLENLEFTLDAERYKEKYDKLASQAAGKPLLSAGDESGHLKMLWQRLIDAYITPDCPREINIPADVRDTLLSLPNHTTPPSPEVLANAVKIIYNLMEESVLISFLNEVPPSSRAINIKSQKSGSMAEVTRRKRTGSDSSHEKKTLSRSKSRRRGSPSSRDSPFASSDPTGRLTANPSSYSSKSNGHRAASHTSSGGSVEPESMTDDSASGHHSPGHEPMTPPNTPPSSEFGGSSPKSRPDNGWKKMLGWKKRSNTPIRDGRFDD</sequence>
<proteinExistence type="predicted"/>
<feature type="compositionally biased region" description="Polar residues" evidence="1">
    <location>
        <begin position="328"/>
        <end position="338"/>
    </location>
</feature>
<dbReference type="PROSITE" id="PS50132">
    <property type="entry name" value="RGS"/>
    <property type="match status" value="1"/>
</dbReference>
<feature type="compositionally biased region" description="Acidic residues" evidence="1">
    <location>
        <begin position="36"/>
        <end position="45"/>
    </location>
</feature>
<dbReference type="SMART" id="SM00315">
    <property type="entry name" value="RGS"/>
    <property type="match status" value="1"/>
</dbReference>
<dbReference type="InterPro" id="IPR016137">
    <property type="entry name" value="RGS"/>
</dbReference>
<dbReference type="Proteomes" id="UP001161017">
    <property type="component" value="Unassembled WGS sequence"/>
</dbReference>